<comment type="caution">
    <text evidence="2">The sequence shown here is derived from an EMBL/GenBank/DDBJ whole genome shotgun (WGS) entry which is preliminary data.</text>
</comment>
<dbReference type="EMBL" id="WIGO01000306">
    <property type="protein sequence ID" value="KAF6818202.1"/>
    <property type="molecule type" value="Genomic_DNA"/>
</dbReference>
<dbReference type="AlphaFoldDB" id="A0A8H6JRU2"/>
<sequence>MAGVNASRDKYRDPTGHLPEGPAKRSQERFPNRTAAVWGLPPNYRSCRDVTLLLHNTHSSHPETWPTLCDPSEMSCLGCTRTFHEAAASPVSPRNAQSHGPVLLAGMSSMPFAVGIH</sequence>
<evidence type="ECO:0000256" key="1">
    <source>
        <dbReference type="SAM" id="MobiDB-lite"/>
    </source>
</evidence>
<feature type="region of interest" description="Disordered" evidence="1">
    <location>
        <begin position="1"/>
        <end position="34"/>
    </location>
</feature>
<keyword evidence="3" id="KW-1185">Reference proteome</keyword>
<accession>A0A8H6JRU2</accession>
<proteinExistence type="predicted"/>
<evidence type="ECO:0000313" key="3">
    <source>
        <dbReference type="Proteomes" id="UP000654918"/>
    </source>
</evidence>
<feature type="compositionally biased region" description="Basic and acidic residues" evidence="1">
    <location>
        <begin position="22"/>
        <end position="31"/>
    </location>
</feature>
<reference evidence="2" key="1">
    <citation type="journal article" date="2020" name="Phytopathology">
        <title>Genome Sequence Resources of Colletotrichum truncatum, C. plurivorum, C. musicola, and C. sojae: Four Species Pathogenic to Soybean (Glycine max).</title>
        <authorList>
            <person name="Rogerio F."/>
            <person name="Boufleur T.R."/>
            <person name="Ciampi-Guillardi M."/>
            <person name="Sukno S.A."/>
            <person name="Thon M.R."/>
            <person name="Massola Junior N.S."/>
            <person name="Baroncelli R."/>
        </authorList>
    </citation>
    <scope>NUCLEOTIDE SEQUENCE</scope>
    <source>
        <strain evidence="2">LFN00145</strain>
    </source>
</reference>
<protein>
    <submittedName>
        <fullName evidence="2">Uncharacterized protein</fullName>
    </submittedName>
</protein>
<gene>
    <name evidence="2" type="ORF">CPLU01_13387</name>
</gene>
<name>A0A8H6JRU2_9PEZI</name>
<evidence type="ECO:0000313" key="2">
    <source>
        <dbReference type="EMBL" id="KAF6818202.1"/>
    </source>
</evidence>
<dbReference type="Proteomes" id="UP000654918">
    <property type="component" value="Unassembled WGS sequence"/>
</dbReference>
<organism evidence="2 3">
    <name type="scientific">Colletotrichum plurivorum</name>
    <dbReference type="NCBI Taxonomy" id="2175906"/>
    <lineage>
        <taxon>Eukaryota</taxon>
        <taxon>Fungi</taxon>
        <taxon>Dikarya</taxon>
        <taxon>Ascomycota</taxon>
        <taxon>Pezizomycotina</taxon>
        <taxon>Sordariomycetes</taxon>
        <taxon>Hypocreomycetidae</taxon>
        <taxon>Glomerellales</taxon>
        <taxon>Glomerellaceae</taxon>
        <taxon>Colletotrichum</taxon>
        <taxon>Colletotrichum orchidearum species complex</taxon>
    </lineage>
</organism>